<dbReference type="PANTHER" id="PTHR43884:SF20">
    <property type="entry name" value="ACYL-COA DEHYDROGENASE FADE28"/>
    <property type="match status" value="1"/>
</dbReference>
<evidence type="ECO:0000256" key="3">
    <source>
        <dbReference type="ARBA" id="ARBA00022630"/>
    </source>
</evidence>
<dbReference type="InterPro" id="IPR046373">
    <property type="entry name" value="Acyl-CoA_Oxase/DH_mid-dom_sf"/>
</dbReference>
<evidence type="ECO:0000256" key="2">
    <source>
        <dbReference type="ARBA" id="ARBA00009347"/>
    </source>
</evidence>
<evidence type="ECO:0000256" key="5">
    <source>
        <dbReference type="ARBA" id="ARBA00023002"/>
    </source>
</evidence>
<evidence type="ECO:0000256" key="1">
    <source>
        <dbReference type="ARBA" id="ARBA00001974"/>
    </source>
</evidence>
<dbReference type="SUPFAM" id="SSF47203">
    <property type="entry name" value="Acyl-CoA dehydrogenase C-terminal domain-like"/>
    <property type="match status" value="1"/>
</dbReference>
<dbReference type="InterPro" id="IPR037069">
    <property type="entry name" value="AcylCoA_DH/ox_N_sf"/>
</dbReference>
<dbReference type="Gene3D" id="2.40.110.10">
    <property type="entry name" value="Butyryl-CoA Dehydrogenase, subunit A, domain 2"/>
    <property type="match status" value="1"/>
</dbReference>
<dbReference type="Gene3D" id="1.20.140.10">
    <property type="entry name" value="Butyryl-CoA Dehydrogenase, subunit A, domain 3"/>
    <property type="match status" value="1"/>
</dbReference>
<evidence type="ECO:0000256" key="4">
    <source>
        <dbReference type="ARBA" id="ARBA00022827"/>
    </source>
</evidence>
<dbReference type="OMA" id="DNMRIHG"/>
<dbReference type="Pfam" id="PF00441">
    <property type="entry name" value="Acyl-CoA_dh_1"/>
    <property type="match status" value="1"/>
</dbReference>
<dbReference type="InterPro" id="IPR009100">
    <property type="entry name" value="AcylCoA_DH/oxidase_NM_dom_sf"/>
</dbReference>
<evidence type="ECO:0000313" key="8">
    <source>
        <dbReference type="EMBL" id="GAT15412.1"/>
    </source>
</evidence>
<dbReference type="AlphaFoldDB" id="A0A100XEZ2"/>
<dbReference type="InterPro" id="IPR036250">
    <property type="entry name" value="AcylCo_DH-like_C"/>
</dbReference>
<dbReference type="SUPFAM" id="SSF56645">
    <property type="entry name" value="Acyl-CoA dehydrogenase NM domain-like"/>
    <property type="match status" value="1"/>
</dbReference>
<keyword evidence="4" id="KW-0274">FAD</keyword>
<feature type="domain" description="Acyl-CoA dehydrogenase/oxidase C-terminal" evidence="6">
    <location>
        <begin position="204"/>
        <end position="334"/>
    </location>
</feature>
<dbReference type="Pfam" id="PF02771">
    <property type="entry name" value="Acyl-CoA_dh_N"/>
    <property type="match status" value="1"/>
</dbReference>
<dbReference type="EMBL" id="BCTB01000017">
    <property type="protein sequence ID" value="GAT15412.1"/>
    <property type="molecule type" value="Genomic_DNA"/>
</dbReference>
<evidence type="ECO:0000259" key="6">
    <source>
        <dbReference type="Pfam" id="PF00441"/>
    </source>
</evidence>
<dbReference type="Proteomes" id="UP000069654">
    <property type="component" value="Unassembled WGS sequence"/>
</dbReference>
<proteinExistence type="inferred from homology"/>
<sequence length="342" mass="35492">MDSPPGYDSRVWRALAAELGVLGVAVPDEFGGAGAGMRELAVVFEETGAALLCAPLYATAGLAIPALLASGDREAMADLLPGVVDGSTIATVVFNDALTAWDPAAVTLTAHRTADGHRVNGSAATVLDGHNADLILVAARTGAGLSLLAVRADAPGLDRRPLAGLDRTRRTARLRFDDVPARLIGADGAAEPWLARTYQLGLTALAAEQVGGAQRCLDMAVDYAKHRIQFGRPIGSFQAVKHRCADMLVAVEGARSAAVHAAEAADGHGDLPTAAAVAKMVCSDAYLQAALDNLRIHGGIGFTWEHDAHLYVRRAKAAQLMFGGPDLHAQHLAELIGTPGKS</sequence>
<protein>
    <submittedName>
        <fullName evidence="8">Acyl-CoA dehydrogenase</fullName>
    </submittedName>
</protein>
<comment type="cofactor">
    <cofactor evidence="1">
        <name>FAD</name>
        <dbReference type="ChEBI" id="CHEBI:57692"/>
    </cofactor>
</comment>
<comment type="caution">
    <text evidence="8">The sequence shown here is derived from an EMBL/GenBank/DDBJ whole genome shotgun (WGS) entry which is preliminary data.</text>
</comment>
<organism evidence="8 9">
    <name type="scientific">Mycolicibacterium thermoresistibile</name>
    <name type="common">Mycobacterium thermoresistibile</name>
    <dbReference type="NCBI Taxonomy" id="1797"/>
    <lineage>
        <taxon>Bacteria</taxon>
        <taxon>Bacillati</taxon>
        <taxon>Actinomycetota</taxon>
        <taxon>Actinomycetes</taxon>
        <taxon>Mycobacteriales</taxon>
        <taxon>Mycobacteriaceae</taxon>
        <taxon>Mycolicibacterium</taxon>
    </lineage>
</organism>
<evidence type="ECO:0000259" key="7">
    <source>
        <dbReference type="Pfam" id="PF02771"/>
    </source>
</evidence>
<comment type="similarity">
    <text evidence="2">Belongs to the acyl-CoA dehydrogenase family.</text>
</comment>
<dbReference type="CDD" id="cd00567">
    <property type="entry name" value="ACAD"/>
    <property type="match status" value="1"/>
</dbReference>
<dbReference type="PANTHER" id="PTHR43884">
    <property type="entry name" value="ACYL-COA DEHYDROGENASE"/>
    <property type="match status" value="1"/>
</dbReference>
<keyword evidence="3" id="KW-0285">Flavoprotein</keyword>
<keyword evidence="5" id="KW-0560">Oxidoreductase</keyword>
<dbReference type="InterPro" id="IPR013786">
    <property type="entry name" value="AcylCoA_DH/ox_N"/>
</dbReference>
<dbReference type="GO" id="GO:0003995">
    <property type="term" value="F:acyl-CoA dehydrogenase activity"/>
    <property type="evidence" value="ECO:0007669"/>
    <property type="project" value="TreeGrafter"/>
</dbReference>
<gene>
    <name evidence="8" type="ORF">RMCT_2382</name>
</gene>
<dbReference type="Gene3D" id="1.10.540.10">
    <property type="entry name" value="Acyl-CoA dehydrogenase/oxidase, N-terminal domain"/>
    <property type="match status" value="1"/>
</dbReference>
<evidence type="ECO:0000313" key="9">
    <source>
        <dbReference type="Proteomes" id="UP000069654"/>
    </source>
</evidence>
<reference evidence="8 9" key="1">
    <citation type="journal article" date="2016" name="Genome Announc.">
        <title>Draft Genome Sequences of Five Rapidly Growing Mycobacterium Species, M. thermoresistibile, M. fortuitum subsp. acetamidolyticum, M. canariasense, M. brisbanense, and M. novocastrense.</title>
        <authorList>
            <person name="Katahira K."/>
            <person name="Ogura Y."/>
            <person name="Gotoh Y."/>
            <person name="Hayashi T."/>
        </authorList>
    </citation>
    <scope>NUCLEOTIDE SEQUENCE [LARGE SCALE GENOMIC DNA]</scope>
    <source>
        <strain evidence="8 9">JCM6362</strain>
    </source>
</reference>
<dbReference type="STRING" id="1797.RMCT_2382"/>
<feature type="domain" description="Acyl-CoA dehydrogenase/oxidase N-terminal" evidence="7">
    <location>
        <begin position="8"/>
        <end position="86"/>
    </location>
</feature>
<name>A0A100XEZ2_MYCTH</name>
<reference evidence="9" key="2">
    <citation type="submission" date="2016-02" db="EMBL/GenBank/DDBJ databases">
        <title>Draft genome sequence of five rapidly growing Mycobacterium species.</title>
        <authorList>
            <person name="Katahira K."/>
            <person name="Gotou Y."/>
            <person name="Iida K."/>
            <person name="Ogura Y."/>
            <person name="Hayashi T."/>
        </authorList>
    </citation>
    <scope>NUCLEOTIDE SEQUENCE [LARGE SCALE GENOMIC DNA]</scope>
    <source>
        <strain evidence="9">JCM6362</strain>
    </source>
</reference>
<accession>A0A100XEZ2</accession>
<dbReference type="InterPro" id="IPR009075">
    <property type="entry name" value="AcylCo_DH/oxidase_C"/>
</dbReference>
<dbReference type="GO" id="GO:0050660">
    <property type="term" value="F:flavin adenine dinucleotide binding"/>
    <property type="evidence" value="ECO:0007669"/>
    <property type="project" value="InterPro"/>
</dbReference>